<evidence type="ECO:0000313" key="2">
    <source>
        <dbReference type="Proteomes" id="UP000626844"/>
    </source>
</evidence>
<comment type="caution">
    <text evidence="1">The sequence shown here is derived from an EMBL/GenBank/DDBJ whole genome shotgun (WGS) entry which is preliminary data.</text>
</comment>
<proteinExistence type="predicted"/>
<name>A0A926NL47_9BACI</name>
<dbReference type="EMBL" id="JACXAI010000024">
    <property type="protein sequence ID" value="MBD1381968.1"/>
    <property type="molecule type" value="Genomic_DNA"/>
</dbReference>
<sequence length="48" mass="5344">MELAKEGYKVTLTITPKLVEIAENKAKELDLIGQFNGFYSADAREINA</sequence>
<reference evidence="1" key="1">
    <citation type="submission" date="2020-09" db="EMBL/GenBank/DDBJ databases">
        <title>A novel bacterium of genus Bacillus, isolated from South China Sea.</title>
        <authorList>
            <person name="Huang H."/>
            <person name="Mo K."/>
            <person name="Hu Y."/>
        </authorList>
    </citation>
    <scope>NUCLEOTIDE SEQUENCE</scope>
    <source>
        <strain evidence="1">IB182487</strain>
    </source>
</reference>
<keyword evidence="2" id="KW-1185">Reference proteome</keyword>
<dbReference type="RefSeq" id="WP_191159699.1">
    <property type="nucleotide sequence ID" value="NZ_JACXAI010000024.1"/>
</dbReference>
<protein>
    <submittedName>
        <fullName evidence="1">Uncharacterized protein</fullName>
    </submittedName>
</protein>
<organism evidence="1 2">
    <name type="scientific">Metabacillus arenae</name>
    <dbReference type="NCBI Taxonomy" id="2771434"/>
    <lineage>
        <taxon>Bacteria</taxon>
        <taxon>Bacillati</taxon>
        <taxon>Bacillota</taxon>
        <taxon>Bacilli</taxon>
        <taxon>Bacillales</taxon>
        <taxon>Bacillaceae</taxon>
        <taxon>Metabacillus</taxon>
    </lineage>
</organism>
<evidence type="ECO:0000313" key="1">
    <source>
        <dbReference type="EMBL" id="MBD1381968.1"/>
    </source>
</evidence>
<dbReference type="Proteomes" id="UP000626844">
    <property type="component" value="Unassembled WGS sequence"/>
</dbReference>
<gene>
    <name evidence="1" type="ORF">IC621_17200</name>
</gene>
<accession>A0A926NL47</accession>
<dbReference type="AlphaFoldDB" id="A0A926NL47"/>